<evidence type="ECO:0000313" key="1">
    <source>
        <dbReference type="EMBL" id="MDP5185253.1"/>
    </source>
</evidence>
<evidence type="ECO:0008006" key="3">
    <source>
        <dbReference type="Google" id="ProtNLM"/>
    </source>
</evidence>
<reference evidence="2" key="1">
    <citation type="submission" date="2023-05" db="EMBL/GenBank/DDBJ databases">
        <title>Draft genome of Pseudofrankia sp. BMG5.37.</title>
        <authorList>
            <person name="Gtari M."/>
            <person name="Ghodhbane F."/>
            <person name="Sbissi I."/>
        </authorList>
    </citation>
    <scope>NUCLEOTIDE SEQUENCE [LARGE SCALE GENOMIC DNA]</scope>
    <source>
        <strain evidence="2">BMG 814</strain>
    </source>
</reference>
<accession>A0ABT9II48</accession>
<keyword evidence="2" id="KW-1185">Reference proteome</keyword>
<sequence>MRRVLAWVAGAAVVVAGLLLLRSELMTVDIPQPEGSYTDVVIAVQVREDPSVREEMTRGLVSTCRLLVNAGVVEDSFRQVEAGVFAFRVRPGLDEFDRRELRGCLRDTRVQHLLADVRRIATVTPDDAAGR</sequence>
<name>A0ABT9II48_9ACTN</name>
<proteinExistence type="predicted"/>
<protein>
    <recommendedName>
        <fullName evidence="3">DUF4349 domain-containing protein</fullName>
    </recommendedName>
</protein>
<organism evidence="1 2">
    <name type="scientific">Blastococcus carthaginiensis</name>
    <dbReference type="NCBI Taxonomy" id="3050034"/>
    <lineage>
        <taxon>Bacteria</taxon>
        <taxon>Bacillati</taxon>
        <taxon>Actinomycetota</taxon>
        <taxon>Actinomycetes</taxon>
        <taxon>Geodermatophilales</taxon>
        <taxon>Geodermatophilaceae</taxon>
        <taxon>Blastococcus</taxon>
    </lineage>
</organism>
<evidence type="ECO:0000313" key="2">
    <source>
        <dbReference type="Proteomes" id="UP001233673"/>
    </source>
</evidence>
<gene>
    <name evidence="1" type="ORF">QOZ88_21685</name>
</gene>
<dbReference type="EMBL" id="JASNFN010000041">
    <property type="protein sequence ID" value="MDP5185253.1"/>
    <property type="molecule type" value="Genomic_DNA"/>
</dbReference>
<dbReference type="Proteomes" id="UP001233673">
    <property type="component" value="Unassembled WGS sequence"/>
</dbReference>
<comment type="caution">
    <text evidence="1">The sequence shown here is derived from an EMBL/GenBank/DDBJ whole genome shotgun (WGS) entry which is preliminary data.</text>
</comment>
<dbReference type="RefSeq" id="WP_139206315.1">
    <property type="nucleotide sequence ID" value="NZ_JASNFN010000041.1"/>
</dbReference>